<gene>
    <name evidence="3" type="ORF">EUGRSUZ_G00797</name>
</gene>
<dbReference type="InterPro" id="IPR050905">
    <property type="entry name" value="Plant_NBS-LRR"/>
</dbReference>
<dbReference type="PANTHER" id="PTHR33463:SF203">
    <property type="entry name" value="AAA+ ATPASE DOMAIN-CONTAINING PROTEIN"/>
    <property type="match status" value="1"/>
</dbReference>
<protein>
    <recommendedName>
        <fullName evidence="2">Disease resistance protein At4g27190-like leucine-rich repeats domain-containing protein</fullName>
    </recommendedName>
</protein>
<dbReference type="InterPro" id="IPR032675">
    <property type="entry name" value="LRR_dom_sf"/>
</dbReference>
<dbReference type="InterPro" id="IPR057135">
    <property type="entry name" value="At4g27190-like_LRR"/>
</dbReference>
<reference evidence="3" key="1">
    <citation type="submission" date="2013-07" db="EMBL/GenBank/DDBJ databases">
        <title>The genome of Eucalyptus grandis.</title>
        <authorList>
            <person name="Schmutz J."/>
            <person name="Hayes R."/>
            <person name="Myburg A."/>
            <person name="Tuskan G."/>
            <person name="Grattapaglia D."/>
            <person name="Rokhsar D.S."/>
        </authorList>
    </citation>
    <scope>NUCLEOTIDE SEQUENCE</scope>
    <source>
        <tissue evidence="3">Leaf extractions</tissue>
    </source>
</reference>
<dbReference type="STRING" id="71139.A0A059BAN4"/>
<feature type="domain" description="Disease resistance protein At4g27190-like leucine-rich repeats" evidence="2">
    <location>
        <begin position="6"/>
        <end position="143"/>
    </location>
</feature>
<dbReference type="SUPFAM" id="SSF52058">
    <property type="entry name" value="L domain-like"/>
    <property type="match status" value="1"/>
</dbReference>
<accession>A0A059BAN4</accession>
<dbReference type="InParanoid" id="A0A059BAN4"/>
<dbReference type="Gene3D" id="3.80.10.10">
    <property type="entry name" value="Ribonuclease Inhibitor"/>
    <property type="match status" value="3"/>
</dbReference>
<dbReference type="EMBL" id="KK198759">
    <property type="protein sequence ID" value="KCW63183.1"/>
    <property type="molecule type" value="Genomic_DNA"/>
</dbReference>
<proteinExistence type="predicted"/>
<feature type="domain" description="Disease resistance protein At4g27190-like leucine-rich repeats" evidence="2">
    <location>
        <begin position="214"/>
        <end position="362"/>
    </location>
</feature>
<keyword evidence="1" id="KW-0611">Plant defense</keyword>
<dbReference type="OMA" id="THIHLEW"/>
<evidence type="ECO:0000313" key="3">
    <source>
        <dbReference type="EMBL" id="KCW63183.1"/>
    </source>
</evidence>
<dbReference type="eggNOG" id="KOG4658">
    <property type="taxonomic scope" value="Eukaryota"/>
</dbReference>
<dbReference type="Pfam" id="PF23247">
    <property type="entry name" value="LRR_RPS2"/>
    <property type="match status" value="2"/>
</dbReference>
<dbReference type="Gramene" id="KCW63183">
    <property type="protein sequence ID" value="KCW63183"/>
    <property type="gene ID" value="EUGRSUZ_G00797"/>
</dbReference>
<evidence type="ECO:0000256" key="1">
    <source>
        <dbReference type="ARBA" id="ARBA00022821"/>
    </source>
</evidence>
<dbReference type="SUPFAM" id="SSF52047">
    <property type="entry name" value="RNI-like"/>
    <property type="match status" value="1"/>
</dbReference>
<dbReference type="PANTHER" id="PTHR33463">
    <property type="entry name" value="NB-ARC DOMAIN-CONTAINING PROTEIN-RELATED"/>
    <property type="match status" value="1"/>
</dbReference>
<name>A0A059BAN4_EUCGR</name>
<dbReference type="AlphaFoldDB" id="A0A059BAN4"/>
<sequence>MGGLPNIKEIWSDQSLLGLSNLRSLKVVQCKSMSKVISFESLVKLHELNNLSISNCHSVQEIFDLDRPSTSGDVETLSELTTFDLRGLGSLRRIWNKNPCGIVSFHNLKKLEVHDCPNLRFMFFPTMVKSLELLRDLTVKRCKKMEAIIMEEEGSGLETSKTLAFPMLTNLNLQRLESLMCFSCGKYSREARSQDCIKSSSNALFGRQVAFPSLETLHINDMDNIEMIWDNQAIADSFPKLKSLFVDKCNKFVTVVPSYILGRLLCLESLMVKACASLEVVFQLQPPNPLDGHHVALLLKKLKLSNLPMLKCIWDKEIHRQVKFQCLRSINVSECKSLTSLFPALVARDLIQLEELEIYECGIVELIEKEEGPGPRFDFPKLTSLKLELLIELKCIYTKRHALHWPALKTLEVLGCNKVEILVSQPNNEMPLHKNPLFFIEKPPRVKIGFIQTDGDMA</sequence>
<organism evidence="3">
    <name type="scientific">Eucalyptus grandis</name>
    <name type="common">Flooded gum</name>
    <dbReference type="NCBI Taxonomy" id="71139"/>
    <lineage>
        <taxon>Eukaryota</taxon>
        <taxon>Viridiplantae</taxon>
        <taxon>Streptophyta</taxon>
        <taxon>Embryophyta</taxon>
        <taxon>Tracheophyta</taxon>
        <taxon>Spermatophyta</taxon>
        <taxon>Magnoliopsida</taxon>
        <taxon>eudicotyledons</taxon>
        <taxon>Gunneridae</taxon>
        <taxon>Pentapetalae</taxon>
        <taxon>rosids</taxon>
        <taxon>malvids</taxon>
        <taxon>Myrtales</taxon>
        <taxon>Myrtaceae</taxon>
        <taxon>Myrtoideae</taxon>
        <taxon>Eucalypteae</taxon>
        <taxon>Eucalyptus</taxon>
    </lineage>
</organism>
<evidence type="ECO:0000259" key="2">
    <source>
        <dbReference type="Pfam" id="PF23247"/>
    </source>
</evidence>